<dbReference type="InterPro" id="IPR013324">
    <property type="entry name" value="RNA_pol_sigma_r3/r4-like"/>
</dbReference>
<dbReference type="PANTHER" id="PTHR30603:SF60">
    <property type="entry name" value="RNA POLYMERASE SIGMA FACTOR RPOD"/>
    <property type="match status" value="1"/>
</dbReference>
<feature type="domain" description="RNA polymerase sigma-70" evidence="8">
    <location>
        <begin position="121"/>
        <end position="134"/>
    </location>
</feature>
<feature type="region of interest" description="Disordered" evidence="7">
    <location>
        <begin position="1"/>
        <end position="32"/>
    </location>
</feature>
<dbReference type="GO" id="GO:0003677">
    <property type="term" value="F:DNA binding"/>
    <property type="evidence" value="ECO:0007669"/>
    <property type="project" value="UniProtKB-KW"/>
</dbReference>
<evidence type="ECO:0000256" key="3">
    <source>
        <dbReference type="ARBA" id="ARBA00023082"/>
    </source>
</evidence>
<dbReference type="PRINTS" id="PR00046">
    <property type="entry name" value="SIGMA70FCT"/>
</dbReference>
<organism evidence="10 11">
    <name type="scientific">Arthrobacter caoxuetaonis</name>
    <dbReference type="NCBI Taxonomy" id="2886935"/>
    <lineage>
        <taxon>Bacteria</taxon>
        <taxon>Bacillati</taxon>
        <taxon>Actinomycetota</taxon>
        <taxon>Actinomycetes</taxon>
        <taxon>Micrococcales</taxon>
        <taxon>Micrococcaceae</taxon>
        <taxon>Arthrobacter</taxon>
    </lineage>
</organism>
<evidence type="ECO:0000256" key="1">
    <source>
        <dbReference type="ARBA" id="ARBA00007788"/>
    </source>
</evidence>
<dbReference type="InterPro" id="IPR014284">
    <property type="entry name" value="RNA_pol_sigma-70_dom"/>
</dbReference>
<dbReference type="SUPFAM" id="SSF88659">
    <property type="entry name" value="Sigma3 and sigma4 domains of RNA polymerase sigma factors"/>
    <property type="match status" value="2"/>
</dbReference>
<keyword evidence="3 6" id="KW-0731">Sigma factor</keyword>
<dbReference type="InterPro" id="IPR007630">
    <property type="entry name" value="RNA_pol_sigma70_r4"/>
</dbReference>
<dbReference type="InterPro" id="IPR009042">
    <property type="entry name" value="RNA_pol_sigma70_r1_2"/>
</dbReference>
<dbReference type="InterPro" id="IPR050239">
    <property type="entry name" value="Sigma-70_RNA_pol_init_factors"/>
</dbReference>
<comment type="similarity">
    <text evidence="1 6">Belongs to the sigma-70 factor family.</text>
</comment>
<dbReference type="Proteomes" id="UP001139158">
    <property type="component" value="Unassembled WGS sequence"/>
</dbReference>
<evidence type="ECO:0000256" key="7">
    <source>
        <dbReference type="SAM" id="MobiDB-lite"/>
    </source>
</evidence>
<evidence type="ECO:0000313" key="10">
    <source>
        <dbReference type="EMBL" id="MCC3299374.1"/>
    </source>
</evidence>
<comment type="function">
    <text evidence="6">Sigma factors are initiation factors that promote the attachment of RNA polymerase to specific initiation sites and are then released.</text>
</comment>
<dbReference type="GO" id="GO:0016987">
    <property type="term" value="F:sigma factor activity"/>
    <property type="evidence" value="ECO:0007669"/>
    <property type="project" value="UniProtKB-KW"/>
</dbReference>
<dbReference type="Pfam" id="PF04542">
    <property type="entry name" value="Sigma70_r2"/>
    <property type="match status" value="1"/>
</dbReference>
<evidence type="ECO:0000256" key="2">
    <source>
        <dbReference type="ARBA" id="ARBA00023015"/>
    </source>
</evidence>
<keyword evidence="4 6" id="KW-0238">DNA-binding</keyword>
<evidence type="ECO:0000259" key="8">
    <source>
        <dbReference type="PROSITE" id="PS00715"/>
    </source>
</evidence>
<dbReference type="InterPro" id="IPR013325">
    <property type="entry name" value="RNA_pol_sigma_r2"/>
</dbReference>
<dbReference type="InterPro" id="IPR000943">
    <property type="entry name" value="RNA_pol_sigma70"/>
</dbReference>
<dbReference type="Pfam" id="PF04539">
    <property type="entry name" value="Sigma70_r3"/>
    <property type="match status" value="1"/>
</dbReference>
<evidence type="ECO:0000313" key="11">
    <source>
        <dbReference type="Proteomes" id="UP001139158"/>
    </source>
</evidence>
<dbReference type="Gene3D" id="1.10.10.10">
    <property type="entry name" value="Winged helix-like DNA-binding domain superfamily/Winged helix DNA-binding domain"/>
    <property type="match status" value="2"/>
</dbReference>
<dbReference type="AlphaFoldDB" id="A0A9X1MIW4"/>
<dbReference type="RefSeq" id="WP_227897361.1">
    <property type="nucleotide sequence ID" value="NZ_CP099467.1"/>
</dbReference>
<evidence type="ECO:0000256" key="4">
    <source>
        <dbReference type="ARBA" id="ARBA00023125"/>
    </source>
</evidence>
<accession>A0A9X1MIW4</accession>
<dbReference type="CDD" id="cd06171">
    <property type="entry name" value="Sigma70_r4"/>
    <property type="match status" value="1"/>
</dbReference>
<feature type="domain" description="RNA polymerase sigma-70" evidence="9">
    <location>
        <begin position="298"/>
        <end position="324"/>
    </location>
</feature>
<evidence type="ECO:0000259" key="9">
    <source>
        <dbReference type="PROSITE" id="PS00716"/>
    </source>
</evidence>
<dbReference type="NCBIfam" id="TIGR02937">
    <property type="entry name" value="sigma70-ECF"/>
    <property type="match status" value="1"/>
</dbReference>
<dbReference type="InterPro" id="IPR036388">
    <property type="entry name" value="WH-like_DNA-bd_sf"/>
</dbReference>
<dbReference type="GO" id="GO:0006352">
    <property type="term" value="P:DNA-templated transcription initiation"/>
    <property type="evidence" value="ECO:0007669"/>
    <property type="project" value="InterPro"/>
</dbReference>
<dbReference type="InterPro" id="IPR007627">
    <property type="entry name" value="RNA_pol_sigma70_r2"/>
</dbReference>
<dbReference type="PANTHER" id="PTHR30603">
    <property type="entry name" value="RNA POLYMERASE SIGMA FACTOR RPO"/>
    <property type="match status" value="1"/>
</dbReference>
<sequence length="370" mass="41584">MSETHPENLDQNPEAAYEGPASPETHRQQRADDVRTYLKAIGKYPLLTREDEQDLAAAMEAGLYAGQLLEEKDGLSRRRALELEQIVRLGREASDRFFHSNLRLVVSIAKRFGGRGMDLLDLIQEGNAGLMIAVERFDYTKDCRFSTYATWWIRQAISRAVADQSRAIRFPVHYHDVVVKVHAITTKLEVEYGRNPTAAEIAEASGMTEEAVLLAQKRSQPMLSLDAMMSDGETDEIGRAVFDARIENLYEPEAPEPFDHAVHADMNRVIMGRLRELPEREAHILALRCGLVDGCPRTLEEVGNILGLTRERIRQLEVKAIDTLREPANAAHLLDFYEPDQGYSVPVRTVRRRTAKVVEFPGTAVHAAAA</sequence>
<gene>
    <name evidence="10" type="ORF">LJ757_16400</name>
</gene>
<evidence type="ECO:0000256" key="6">
    <source>
        <dbReference type="RuleBase" id="RU362124"/>
    </source>
</evidence>
<name>A0A9X1MIW4_9MICC</name>
<evidence type="ECO:0000256" key="5">
    <source>
        <dbReference type="ARBA" id="ARBA00023163"/>
    </source>
</evidence>
<keyword evidence="2 6" id="KW-0805">Transcription regulation</keyword>
<dbReference type="SUPFAM" id="SSF88946">
    <property type="entry name" value="Sigma2 domain of RNA polymerase sigma factors"/>
    <property type="match status" value="1"/>
</dbReference>
<keyword evidence="11" id="KW-1185">Reference proteome</keyword>
<comment type="caution">
    <text evidence="10">The sequence shown here is derived from an EMBL/GenBank/DDBJ whole genome shotgun (WGS) entry which is preliminary data.</text>
</comment>
<dbReference type="InterPro" id="IPR007624">
    <property type="entry name" value="RNA_pol_sigma70_r3"/>
</dbReference>
<dbReference type="PROSITE" id="PS00715">
    <property type="entry name" value="SIGMA70_1"/>
    <property type="match status" value="1"/>
</dbReference>
<protein>
    <recommendedName>
        <fullName evidence="6">RNA polymerase sigma factor</fullName>
    </recommendedName>
</protein>
<reference evidence="10" key="1">
    <citation type="submission" date="2021-10" db="EMBL/GenBank/DDBJ databases">
        <title>Novel species in genus Arthrobacter.</title>
        <authorList>
            <person name="Liu Y."/>
        </authorList>
    </citation>
    <scope>NUCLEOTIDE SEQUENCE</scope>
    <source>
        <strain evidence="10">Zg-Y453</strain>
    </source>
</reference>
<dbReference type="EMBL" id="JAJFZV010000018">
    <property type="protein sequence ID" value="MCC3299374.1"/>
    <property type="molecule type" value="Genomic_DNA"/>
</dbReference>
<dbReference type="Gene3D" id="1.10.601.10">
    <property type="entry name" value="RNA Polymerase Primary Sigma Factor"/>
    <property type="match status" value="2"/>
</dbReference>
<proteinExistence type="inferred from homology"/>
<dbReference type="PROSITE" id="PS00716">
    <property type="entry name" value="SIGMA70_2"/>
    <property type="match status" value="1"/>
</dbReference>
<keyword evidence="5 6" id="KW-0804">Transcription</keyword>
<dbReference type="Pfam" id="PF04545">
    <property type="entry name" value="Sigma70_r4"/>
    <property type="match status" value="1"/>
</dbReference>
<dbReference type="Pfam" id="PF00140">
    <property type="entry name" value="Sigma70_r1_2"/>
    <property type="match status" value="1"/>
</dbReference>